<dbReference type="GO" id="GO:0000166">
    <property type="term" value="F:nucleotide binding"/>
    <property type="evidence" value="ECO:0007669"/>
    <property type="project" value="UniProtKB-KW"/>
</dbReference>
<dbReference type="RefSeq" id="WP_116225102.1">
    <property type="nucleotide sequence ID" value="NZ_AP018437.1"/>
</dbReference>
<evidence type="ECO:0000256" key="4">
    <source>
        <dbReference type="ARBA" id="ARBA00011062"/>
    </source>
</evidence>
<feature type="binding site" evidence="9">
    <location>
        <position position="9"/>
    </location>
    <ligand>
        <name>a divalent metal cation</name>
        <dbReference type="ChEBI" id="CHEBI:60240"/>
    </ligand>
</feature>
<dbReference type="EC" id="3.1.3.5" evidence="9"/>
<sequence>MHILVTNDDGVYAPGLLAMAQELRKLGKVTIVAPDHNWSASGHVKTLSRPLRAKEVFLTDGSQAYASDGAPSDCVALVCLGLLPEPVDLVVSGINPNANLGHDVTYSGTVTAAMEAAIWNLPAIAVSLDAPEYQGGGLDYSTSARVAAHVAEVVIANKLPPYTLLNVNVPYCSMEQLKGYRITRQGLRVYRDELVRREDPRGRPYFWIGGQAPTGVPEEGTDVGALAEDYVSITPLILDLTAYDFKDELETWHFDNC</sequence>
<dbReference type="InterPro" id="IPR002828">
    <property type="entry name" value="SurE-like_Pase/nucleotidase"/>
</dbReference>
<gene>
    <name evidence="9" type="primary">surE</name>
    <name evidence="11" type="ORF">DFR64_1814</name>
</gene>
<dbReference type="HAMAP" id="MF_00060">
    <property type="entry name" value="SurE"/>
    <property type="match status" value="1"/>
</dbReference>
<evidence type="ECO:0000313" key="11">
    <source>
        <dbReference type="EMBL" id="REG08447.1"/>
    </source>
</evidence>
<dbReference type="InterPro" id="IPR036523">
    <property type="entry name" value="SurE-like_sf"/>
</dbReference>
<reference evidence="11 12" key="1">
    <citation type="submission" date="2018-08" db="EMBL/GenBank/DDBJ databases">
        <title>Genomic Encyclopedia of Type Strains, Phase IV (KMG-IV): sequencing the most valuable type-strain genomes for metagenomic binning, comparative biology and taxonomic classification.</title>
        <authorList>
            <person name="Goeker M."/>
        </authorList>
    </citation>
    <scope>NUCLEOTIDE SEQUENCE [LARGE SCALE GENOMIC DNA]</scope>
    <source>
        <strain evidence="11 12">DSM 23923</strain>
    </source>
</reference>
<organism evidence="11 12">
    <name type="scientific">Pelolinea submarina</name>
    <dbReference type="NCBI Taxonomy" id="913107"/>
    <lineage>
        <taxon>Bacteria</taxon>
        <taxon>Bacillati</taxon>
        <taxon>Chloroflexota</taxon>
        <taxon>Anaerolineae</taxon>
        <taxon>Anaerolineales</taxon>
        <taxon>Anaerolineaceae</taxon>
        <taxon>Pelolinea</taxon>
    </lineage>
</organism>
<evidence type="ECO:0000256" key="7">
    <source>
        <dbReference type="ARBA" id="ARBA00022741"/>
    </source>
</evidence>
<evidence type="ECO:0000256" key="5">
    <source>
        <dbReference type="ARBA" id="ARBA00022490"/>
    </source>
</evidence>
<dbReference type="PANTHER" id="PTHR30457:SF12">
    <property type="entry name" value="5'_3'-NUCLEOTIDASE SURE"/>
    <property type="match status" value="1"/>
</dbReference>
<comment type="cofactor">
    <cofactor evidence="9">
        <name>a divalent metal cation</name>
        <dbReference type="ChEBI" id="CHEBI:60240"/>
    </cofactor>
    <text evidence="9">Binds 1 divalent metal cation per subunit.</text>
</comment>
<dbReference type="Proteomes" id="UP000256388">
    <property type="component" value="Unassembled WGS sequence"/>
</dbReference>
<feature type="binding site" evidence="9">
    <location>
        <position position="8"/>
    </location>
    <ligand>
        <name>a divalent metal cation</name>
        <dbReference type="ChEBI" id="CHEBI:60240"/>
    </ligand>
</feature>
<dbReference type="EMBL" id="QUMS01000002">
    <property type="protein sequence ID" value="REG08447.1"/>
    <property type="molecule type" value="Genomic_DNA"/>
</dbReference>
<evidence type="ECO:0000259" key="10">
    <source>
        <dbReference type="Pfam" id="PF01975"/>
    </source>
</evidence>
<dbReference type="GO" id="GO:0004309">
    <property type="term" value="F:exopolyphosphatase activity"/>
    <property type="evidence" value="ECO:0007669"/>
    <property type="project" value="TreeGrafter"/>
</dbReference>
<keyword evidence="12" id="KW-1185">Reference proteome</keyword>
<dbReference type="GO" id="GO:0008254">
    <property type="term" value="F:3'-nucleotidase activity"/>
    <property type="evidence" value="ECO:0007669"/>
    <property type="project" value="TreeGrafter"/>
</dbReference>
<dbReference type="NCBIfam" id="NF001490">
    <property type="entry name" value="PRK00346.1-4"/>
    <property type="match status" value="1"/>
</dbReference>
<comment type="subcellular location">
    <subcellularLocation>
        <location evidence="3 9">Cytoplasm</location>
    </subcellularLocation>
</comment>
<dbReference type="FunFam" id="3.40.1210.10:FF:000001">
    <property type="entry name" value="5'/3'-nucleotidase SurE"/>
    <property type="match status" value="1"/>
</dbReference>
<dbReference type="Pfam" id="PF01975">
    <property type="entry name" value="SurE"/>
    <property type="match status" value="1"/>
</dbReference>
<evidence type="ECO:0000256" key="6">
    <source>
        <dbReference type="ARBA" id="ARBA00022723"/>
    </source>
</evidence>
<dbReference type="GO" id="GO:0008253">
    <property type="term" value="F:5'-nucleotidase activity"/>
    <property type="evidence" value="ECO:0007669"/>
    <property type="project" value="UniProtKB-UniRule"/>
</dbReference>
<comment type="similarity">
    <text evidence="4 9">Belongs to the SurE nucleotidase family.</text>
</comment>
<keyword evidence="6 9" id="KW-0479">Metal-binding</keyword>
<dbReference type="NCBIfam" id="TIGR00087">
    <property type="entry name" value="surE"/>
    <property type="match status" value="1"/>
</dbReference>
<evidence type="ECO:0000256" key="2">
    <source>
        <dbReference type="ARBA" id="ARBA00001946"/>
    </source>
</evidence>
<dbReference type="PANTHER" id="PTHR30457">
    <property type="entry name" value="5'-NUCLEOTIDASE SURE"/>
    <property type="match status" value="1"/>
</dbReference>
<feature type="binding site" evidence="9">
    <location>
        <position position="95"/>
    </location>
    <ligand>
        <name>a divalent metal cation</name>
        <dbReference type="ChEBI" id="CHEBI:60240"/>
    </ligand>
</feature>
<dbReference type="SUPFAM" id="SSF64167">
    <property type="entry name" value="SurE-like"/>
    <property type="match status" value="1"/>
</dbReference>
<name>A0A347ZNG4_9CHLR</name>
<protein>
    <recommendedName>
        <fullName evidence="9">5'-nucleotidase SurE</fullName>
        <ecNumber evidence="9">3.1.3.5</ecNumber>
    </recommendedName>
    <alternativeName>
        <fullName evidence="9">Nucleoside 5'-monophosphate phosphohydrolase</fullName>
    </alternativeName>
</protein>
<comment type="cofactor">
    <cofactor evidence="2">
        <name>Mg(2+)</name>
        <dbReference type="ChEBI" id="CHEBI:18420"/>
    </cofactor>
</comment>
<comment type="function">
    <text evidence="9">Nucleotidase that shows phosphatase activity on nucleoside 5'-monophosphates.</text>
</comment>
<evidence type="ECO:0000256" key="8">
    <source>
        <dbReference type="ARBA" id="ARBA00022801"/>
    </source>
</evidence>
<evidence type="ECO:0000256" key="9">
    <source>
        <dbReference type="HAMAP-Rule" id="MF_00060"/>
    </source>
</evidence>
<dbReference type="GO" id="GO:0005737">
    <property type="term" value="C:cytoplasm"/>
    <property type="evidence" value="ECO:0007669"/>
    <property type="project" value="UniProtKB-SubCell"/>
</dbReference>
<proteinExistence type="inferred from homology"/>
<dbReference type="InterPro" id="IPR030048">
    <property type="entry name" value="SurE"/>
</dbReference>
<evidence type="ECO:0000256" key="1">
    <source>
        <dbReference type="ARBA" id="ARBA00000815"/>
    </source>
</evidence>
<feature type="binding site" evidence="9">
    <location>
        <position position="39"/>
    </location>
    <ligand>
        <name>a divalent metal cation</name>
        <dbReference type="ChEBI" id="CHEBI:60240"/>
    </ligand>
</feature>
<keyword evidence="7 9" id="KW-0547">Nucleotide-binding</keyword>
<evidence type="ECO:0000256" key="3">
    <source>
        <dbReference type="ARBA" id="ARBA00004496"/>
    </source>
</evidence>
<dbReference type="OrthoDB" id="9780815at2"/>
<dbReference type="AlphaFoldDB" id="A0A347ZNG4"/>
<comment type="caution">
    <text evidence="11">The sequence shown here is derived from an EMBL/GenBank/DDBJ whole genome shotgun (WGS) entry which is preliminary data.</text>
</comment>
<feature type="domain" description="Survival protein SurE-like phosphatase/nucleotidase" evidence="10">
    <location>
        <begin position="3"/>
        <end position="191"/>
    </location>
</feature>
<dbReference type="GO" id="GO:0046872">
    <property type="term" value="F:metal ion binding"/>
    <property type="evidence" value="ECO:0007669"/>
    <property type="project" value="UniProtKB-UniRule"/>
</dbReference>
<keyword evidence="5 9" id="KW-0963">Cytoplasm</keyword>
<comment type="catalytic activity">
    <reaction evidence="1 9">
        <text>a ribonucleoside 5'-phosphate + H2O = a ribonucleoside + phosphate</text>
        <dbReference type="Rhea" id="RHEA:12484"/>
        <dbReference type="ChEBI" id="CHEBI:15377"/>
        <dbReference type="ChEBI" id="CHEBI:18254"/>
        <dbReference type="ChEBI" id="CHEBI:43474"/>
        <dbReference type="ChEBI" id="CHEBI:58043"/>
        <dbReference type="EC" id="3.1.3.5"/>
    </reaction>
</comment>
<accession>A0A347ZNG4</accession>
<evidence type="ECO:0000313" key="12">
    <source>
        <dbReference type="Proteomes" id="UP000256388"/>
    </source>
</evidence>
<dbReference type="Gene3D" id="3.40.1210.10">
    <property type="entry name" value="Survival protein SurE-like phosphatase/nucleotidase"/>
    <property type="match status" value="1"/>
</dbReference>
<keyword evidence="8 9" id="KW-0378">Hydrolase</keyword>